<name>A0A0D0LWU5_VARPD</name>
<dbReference type="Proteomes" id="UP000032067">
    <property type="component" value="Unassembled WGS sequence"/>
</dbReference>
<gene>
    <name evidence="1" type="ORF">RT97_27015</name>
</gene>
<reference evidence="1 2" key="1">
    <citation type="submission" date="2014-12" db="EMBL/GenBank/DDBJ databases">
        <title>16Stimator: statistical estimation of ribosomal gene copy numbers from draft genome assemblies.</title>
        <authorList>
            <person name="Perisin M.A."/>
            <person name="Vetter M."/>
            <person name="Gilbert J.A."/>
            <person name="Bergelson J."/>
        </authorList>
    </citation>
    <scope>NUCLEOTIDE SEQUENCE [LARGE SCALE GENOMIC DNA]</scope>
    <source>
        <strain evidence="1 2">MEDvA23</strain>
    </source>
</reference>
<accession>A0A0D0LWU5</accession>
<dbReference type="OrthoDB" id="7296822at2"/>
<evidence type="ECO:0000313" key="2">
    <source>
        <dbReference type="Proteomes" id="UP000032067"/>
    </source>
</evidence>
<organism evidence="1 2">
    <name type="scientific">Variovorax paradoxus</name>
    <dbReference type="NCBI Taxonomy" id="34073"/>
    <lineage>
        <taxon>Bacteria</taxon>
        <taxon>Pseudomonadati</taxon>
        <taxon>Pseudomonadota</taxon>
        <taxon>Betaproteobacteria</taxon>
        <taxon>Burkholderiales</taxon>
        <taxon>Comamonadaceae</taxon>
        <taxon>Variovorax</taxon>
    </lineage>
</organism>
<sequence length="247" mass="26145">MVGRVGLHTVRASLPPHLELGQLGVGQSMLLLQIDDADDDALDALHLAIAEAFVALGRVTFLEDVERPTLGTLWRKLWSPGHHRVEGAEWTPEEDGTRHRRIVLRSAFGAAGAVGTAPVELGLTSTVKPEVAARLFEFSGWFQGAQLVLLSKAAAPAPGVDDRFICTLAAEKNWSVLDALPVEDKMTAAAFPGVDGALMGVIALGDTDAQAIADALTGRFTAHGLPWQVHAPAETLSRYGHALAQGA</sequence>
<dbReference type="RefSeq" id="WP_042581937.1">
    <property type="nucleotide sequence ID" value="NZ_JXQQ01000084.1"/>
</dbReference>
<proteinExistence type="predicted"/>
<comment type="caution">
    <text evidence="1">The sequence shown here is derived from an EMBL/GenBank/DDBJ whole genome shotgun (WGS) entry which is preliminary data.</text>
</comment>
<evidence type="ECO:0000313" key="1">
    <source>
        <dbReference type="EMBL" id="KIQ21930.1"/>
    </source>
</evidence>
<dbReference type="AlphaFoldDB" id="A0A0D0LWU5"/>
<dbReference type="EMBL" id="JXQQ01000084">
    <property type="protein sequence ID" value="KIQ21930.1"/>
    <property type="molecule type" value="Genomic_DNA"/>
</dbReference>
<protein>
    <submittedName>
        <fullName evidence="1">Uncharacterized protein</fullName>
    </submittedName>
</protein>